<evidence type="ECO:0000313" key="4">
    <source>
        <dbReference type="EMBL" id="HHX99067.1"/>
    </source>
</evidence>
<dbReference type="InterPro" id="IPR013783">
    <property type="entry name" value="Ig-like_fold"/>
</dbReference>
<feature type="compositionally biased region" description="Basic and acidic residues" evidence="1">
    <location>
        <begin position="14"/>
        <end position="26"/>
    </location>
</feature>
<evidence type="ECO:0000259" key="3">
    <source>
        <dbReference type="Pfam" id="PF17936"/>
    </source>
</evidence>
<keyword evidence="2" id="KW-1133">Transmembrane helix</keyword>
<dbReference type="AlphaFoldDB" id="A0A832QEL5"/>
<feature type="transmembrane region" description="Helical" evidence="2">
    <location>
        <begin position="285"/>
        <end position="306"/>
    </location>
</feature>
<dbReference type="Pfam" id="PF17936">
    <property type="entry name" value="Big_6"/>
    <property type="match status" value="1"/>
</dbReference>
<comment type="caution">
    <text evidence="4">The sequence shown here is derived from an EMBL/GenBank/DDBJ whole genome shotgun (WGS) entry which is preliminary data.</text>
</comment>
<proteinExistence type="predicted"/>
<keyword evidence="2" id="KW-0472">Membrane</keyword>
<feature type="domain" description="Bacterial Ig" evidence="3">
    <location>
        <begin position="176"/>
        <end position="243"/>
    </location>
</feature>
<reference evidence="4 5" key="1">
    <citation type="journal article" date="2020" name="Biotechnol. Biofuels">
        <title>New insights from the biogas microbiome by comprehensive genome-resolved metagenomics of nearly 1600 species originating from multiple anaerobic digesters.</title>
        <authorList>
            <person name="Campanaro S."/>
            <person name="Treu L."/>
            <person name="Rodriguez-R L.M."/>
            <person name="Kovalovszki A."/>
            <person name="Ziels R.M."/>
            <person name="Maus I."/>
            <person name="Zhu X."/>
            <person name="Kougias P.G."/>
            <person name="Basile A."/>
            <person name="Luo G."/>
            <person name="Schluter A."/>
            <person name="Konstantinidis K.T."/>
            <person name="Angelidaki I."/>
        </authorList>
    </citation>
    <scope>NUCLEOTIDE SEQUENCE [LARGE SCALE GENOMIC DNA]</scope>
    <source>
        <strain evidence="4">AS05jafATM_89</strain>
    </source>
</reference>
<dbReference type="EMBL" id="DUTP01000001">
    <property type="protein sequence ID" value="HHX99067.1"/>
    <property type="molecule type" value="Genomic_DNA"/>
</dbReference>
<dbReference type="Proteomes" id="UP000576550">
    <property type="component" value="Unassembled WGS sequence"/>
</dbReference>
<protein>
    <recommendedName>
        <fullName evidence="3">Bacterial Ig domain-containing protein</fullName>
    </recommendedName>
</protein>
<evidence type="ECO:0000256" key="2">
    <source>
        <dbReference type="SAM" id="Phobius"/>
    </source>
</evidence>
<name>A0A832QEL5_9BACT</name>
<feature type="region of interest" description="Disordered" evidence="1">
    <location>
        <begin position="1"/>
        <end position="26"/>
    </location>
</feature>
<dbReference type="Gene3D" id="2.60.40.10">
    <property type="entry name" value="Immunoglobulins"/>
    <property type="match status" value="1"/>
</dbReference>
<gene>
    <name evidence="4" type="ORF">GX533_00040</name>
</gene>
<organism evidence="4 5">
    <name type="scientific">Candidatus Dojkabacteria bacterium</name>
    <dbReference type="NCBI Taxonomy" id="2099670"/>
    <lineage>
        <taxon>Bacteria</taxon>
        <taxon>Candidatus Dojkabacteria</taxon>
    </lineage>
</organism>
<feature type="transmembrane region" description="Helical" evidence="2">
    <location>
        <begin position="41"/>
        <end position="62"/>
    </location>
</feature>
<accession>A0A832QEL5</accession>
<evidence type="ECO:0000256" key="1">
    <source>
        <dbReference type="SAM" id="MobiDB-lite"/>
    </source>
</evidence>
<sequence length="312" mass="33866">MAKKKRKNSPKTTAQKDKRSKDSMVSKVEIREKRDNTLSKSVGTIFIVLGLLLIGYGIFSFVKNGKNPEIDEALTPPTMSDTLKATNGEEIVVKGDAVDYKRVIVYLDDEEVGKVKVGRDGKYEFNKEIKDEGKYILAVAGEKGFFKKVTTPKSDPLIVSVDRTAPEITKVNYAGEVGTDTFAISGEAEAGSTIILKRGTDVYEVVADENGKFVIKDIALNDDGVNVYSIVAKDEAGNTKEFSEKVSVIYSQDSSVNGNAVIDTDLPVAAGELDLALSILRDQKVMMVLGIVALIAFVTSSGVVIVKRKRLA</sequence>
<dbReference type="InterPro" id="IPR041498">
    <property type="entry name" value="Big_6"/>
</dbReference>
<evidence type="ECO:0000313" key="5">
    <source>
        <dbReference type="Proteomes" id="UP000576550"/>
    </source>
</evidence>
<keyword evidence="2" id="KW-0812">Transmembrane</keyword>